<accession>A0A0P1A5V2</accession>
<name>A0A0P1A5V2_PLAHL</name>
<feature type="region of interest" description="Disordered" evidence="1">
    <location>
        <begin position="1"/>
        <end position="122"/>
    </location>
</feature>
<evidence type="ECO:0000313" key="3">
    <source>
        <dbReference type="Proteomes" id="UP000054928"/>
    </source>
</evidence>
<dbReference type="GeneID" id="36406489"/>
<protein>
    <submittedName>
        <fullName evidence="2">Uncharacterized protein</fullName>
    </submittedName>
</protein>
<dbReference type="EMBL" id="CCYD01000053">
    <property type="protein sequence ID" value="CEG35559.1"/>
    <property type="molecule type" value="Genomic_DNA"/>
</dbReference>
<reference evidence="3" key="1">
    <citation type="submission" date="2014-09" db="EMBL/GenBank/DDBJ databases">
        <authorList>
            <person name="Sharma Rahul"/>
            <person name="Thines Marco"/>
        </authorList>
    </citation>
    <scope>NUCLEOTIDE SEQUENCE [LARGE SCALE GENOMIC DNA]</scope>
</reference>
<keyword evidence="3" id="KW-1185">Reference proteome</keyword>
<dbReference type="Proteomes" id="UP000054928">
    <property type="component" value="Unassembled WGS sequence"/>
</dbReference>
<dbReference type="RefSeq" id="XP_024571928.1">
    <property type="nucleotide sequence ID" value="XM_024725525.1"/>
</dbReference>
<dbReference type="OrthoDB" id="167909at2759"/>
<evidence type="ECO:0000313" key="2">
    <source>
        <dbReference type="EMBL" id="CEG35559.1"/>
    </source>
</evidence>
<evidence type="ECO:0000256" key="1">
    <source>
        <dbReference type="SAM" id="MobiDB-lite"/>
    </source>
</evidence>
<feature type="compositionally biased region" description="Basic and acidic residues" evidence="1">
    <location>
        <begin position="7"/>
        <end position="19"/>
    </location>
</feature>
<proteinExistence type="predicted"/>
<dbReference type="OMA" id="CCDLEAF"/>
<sequence length="219" mass="24130">MKRPRRAATEDSMDPRVMTERQQLAFLLRATAPSDTSSSSSDSYSSSDSEEDVPPRRPVKRSKTRGSEKESPSATDTTPVIYCGRGRPPKNAIKLPKNTVHPHSRVPIRMSPRGHETRSTEPLVATTISESCKGKIMASRALKAETKLRDRSMKHEKNSPSSASDVAMLSRSAASPFCALCCDLEAFCDAPLFLCPACDQKYPTQQALGRKFNASAWKR</sequence>
<feature type="compositionally biased region" description="Low complexity" evidence="1">
    <location>
        <begin position="34"/>
        <end position="47"/>
    </location>
</feature>
<organism evidence="2 3">
    <name type="scientific">Plasmopara halstedii</name>
    <name type="common">Downy mildew of sunflower</name>
    <dbReference type="NCBI Taxonomy" id="4781"/>
    <lineage>
        <taxon>Eukaryota</taxon>
        <taxon>Sar</taxon>
        <taxon>Stramenopiles</taxon>
        <taxon>Oomycota</taxon>
        <taxon>Peronosporomycetes</taxon>
        <taxon>Peronosporales</taxon>
        <taxon>Peronosporaceae</taxon>
        <taxon>Plasmopara</taxon>
    </lineage>
</organism>
<dbReference type="AlphaFoldDB" id="A0A0P1A5V2"/>